<proteinExistence type="predicted"/>
<gene>
    <name evidence="7" type="primary">Nars2</name>
    <name evidence="7" type="ORF">EVAR_71788_1</name>
</gene>
<dbReference type="STRING" id="151549.A0A4C1SK09"/>
<dbReference type="GO" id="GO:0005739">
    <property type="term" value="C:mitochondrion"/>
    <property type="evidence" value="ECO:0007669"/>
    <property type="project" value="TreeGrafter"/>
</dbReference>
<dbReference type="InterPro" id="IPR045864">
    <property type="entry name" value="aa-tRNA-synth_II/BPL/LPL"/>
</dbReference>
<dbReference type="AlphaFoldDB" id="A0A4C1SK09"/>
<dbReference type="GO" id="GO:0004816">
    <property type="term" value="F:asparagine-tRNA ligase activity"/>
    <property type="evidence" value="ECO:0007669"/>
    <property type="project" value="TreeGrafter"/>
</dbReference>
<reference evidence="7 8" key="1">
    <citation type="journal article" date="2019" name="Commun. Biol.">
        <title>The bagworm genome reveals a unique fibroin gene that provides high tensile strength.</title>
        <authorList>
            <person name="Kono N."/>
            <person name="Nakamura H."/>
            <person name="Ohtoshi R."/>
            <person name="Tomita M."/>
            <person name="Numata K."/>
            <person name="Arakawa K."/>
        </authorList>
    </citation>
    <scope>NUCLEOTIDE SEQUENCE [LARGE SCALE GENOMIC DNA]</scope>
</reference>
<comment type="caution">
    <text evidence="7">The sequence shown here is derived from an EMBL/GenBank/DDBJ whole genome shotgun (WGS) entry which is preliminary data.</text>
</comment>
<name>A0A4C1SK09_EUMVA</name>
<keyword evidence="3" id="KW-0067">ATP-binding</keyword>
<sequence length="154" mass="17735">MNLGETITFEWLNKPWSILSYKEASDIIIQNKKQFKTCITPNEGFSKEQELFLVNHCKCPVFIVDWPANQKPFYMKQSREDASLVHALDLLMPTIGELCGGSLRESDEQILRNHPKLPQGLEWYLELRKFGGLHTGGFGMGFERYLQLLTGIKI</sequence>
<dbReference type="Pfam" id="PF00152">
    <property type="entry name" value="tRNA-synt_2"/>
    <property type="match status" value="1"/>
</dbReference>
<evidence type="ECO:0000256" key="2">
    <source>
        <dbReference type="ARBA" id="ARBA00022741"/>
    </source>
</evidence>
<dbReference type="Gene3D" id="3.30.930.10">
    <property type="entry name" value="Bira Bifunctional Protein, Domain 2"/>
    <property type="match status" value="1"/>
</dbReference>
<dbReference type="SUPFAM" id="SSF55681">
    <property type="entry name" value="Class II aaRS and biotin synthetases"/>
    <property type="match status" value="1"/>
</dbReference>
<keyword evidence="4" id="KW-0648">Protein biosynthesis</keyword>
<feature type="domain" description="Aminoacyl-tRNA synthetase class II (D/K/N)" evidence="6">
    <location>
        <begin position="12"/>
        <end position="152"/>
    </location>
</feature>
<dbReference type="OrthoDB" id="360585at2759"/>
<dbReference type="GO" id="GO:0005524">
    <property type="term" value="F:ATP binding"/>
    <property type="evidence" value="ECO:0007669"/>
    <property type="project" value="UniProtKB-KW"/>
</dbReference>
<keyword evidence="2" id="KW-0547">Nucleotide-binding</keyword>
<dbReference type="InterPro" id="IPR004364">
    <property type="entry name" value="Aa-tRNA-synt_II"/>
</dbReference>
<evidence type="ECO:0000256" key="3">
    <source>
        <dbReference type="ARBA" id="ARBA00022840"/>
    </source>
</evidence>
<dbReference type="Proteomes" id="UP000299102">
    <property type="component" value="Unassembled WGS sequence"/>
</dbReference>
<dbReference type="GO" id="GO:0006421">
    <property type="term" value="P:asparaginyl-tRNA aminoacylation"/>
    <property type="evidence" value="ECO:0007669"/>
    <property type="project" value="TreeGrafter"/>
</dbReference>
<accession>A0A4C1SK09</accession>
<dbReference type="PANTHER" id="PTHR22594:SF34">
    <property type="entry name" value="ASPARAGINE--TRNA LIGASE, MITOCHONDRIAL-RELATED"/>
    <property type="match status" value="1"/>
</dbReference>
<dbReference type="PANTHER" id="PTHR22594">
    <property type="entry name" value="ASPARTYL/LYSYL-TRNA SYNTHETASE"/>
    <property type="match status" value="1"/>
</dbReference>
<keyword evidence="1 7" id="KW-0436">Ligase</keyword>
<evidence type="ECO:0000256" key="4">
    <source>
        <dbReference type="ARBA" id="ARBA00022917"/>
    </source>
</evidence>
<evidence type="ECO:0000256" key="5">
    <source>
        <dbReference type="ARBA" id="ARBA00023146"/>
    </source>
</evidence>
<evidence type="ECO:0000313" key="8">
    <source>
        <dbReference type="Proteomes" id="UP000299102"/>
    </source>
</evidence>
<evidence type="ECO:0000313" key="7">
    <source>
        <dbReference type="EMBL" id="GBP02314.1"/>
    </source>
</evidence>
<evidence type="ECO:0000256" key="1">
    <source>
        <dbReference type="ARBA" id="ARBA00022598"/>
    </source>
</evidence>
<organism evidence="7 8">
    <name type="scientific">Eumeta variegata</name>
    <name type="common">Bagworm moth</name>
    <name type="synonym">Eumeta japonica</name>
    <dbReference type="NCBI Taxonomy" id="151549"/>
    <lineage>
        <taxon>Eukaryota</taxon>
        <taxon>Metazoa</taxon>
        <taxon>Ecdysozoa</taxon>
        <taxon>Arthropoda</taxon>
        <taxon>Hexapoda</taxon>
        <taxon>Insecta</taxon>
        <taxon>Pterygota</taxon>
        <taxon>Neoptera</taxon>
        <taxon>Endopterygota</taxon>
        <taxon>Lepidoptera</taxon>
        <taxon>Glossata</taxon>
        <taxon>Ditrysia</taxon>
        <taxon>Tineoidea</taxon>
        <taxon>Psychidae</taxon>
        <taxon>Oiketicinae</taxon>
        <taxon>Eumeta</taxon>
    </lineage>
</organism>
<protein>
    <submittedName>
        <fullName evidence="7">Probable asparagine--tRNA ligase, mitochondrial</fullName>
    </submittedName>
</protein>
<dbReference type="EMBL" id="BGZK01003533">
    <property type="protein sequence ID" value="GBP02314.1"/>
    <property type="molecule type" value="Genomic_DNA"/>
</dbReference>
<keyword evidence="5" id="KW-0030">Aminoacyl-tRNA synthetase</keyword>
<keyword evidence="8" id="KW-1185">Reference proteome</keyword>
<evidence type="ECO:0000259" key="6">
    <source>
        <dbReference type="Pfam" id="PF00152"/>
    </source>
</evidence>